<feature type="transmembrane region" description="Helical" evidence="1">
    <location>
        <begin position="12"/>
        <end position="33"/>
    </location>
</feature>
<dbReference type="EMBL" id="CP102734">
    <property type="protein sequence ID" value="UVD81774.1"/>
    <property type="molecule type" value="Genomic_DNA"/>
</dbReference>
<reference evidence="2" key="1">
    <citation type="submission" date="2022-08" db="EMBL/GenBank/DDBJ databases">
        <title>Complete genome of Mycoplasma iguanae type strain 2327.</title>
        <authorList>
            <person name="Spergser J."/>
        </authorList>
    </citation>
    <scope>NUCLEOTIDE SEQUENCE</scope>
    <source>
        <strain evidence="2">2327</strain>
    </source>
</reference>
<dbReference type="RefSeq" id="WP_258210948.1">
    <property type="nucleotide sequence ID" value="NZ_CP102734.1"/>
</dbReference>
<dbReference type="Proteomes" id="UP001059252">
    <property type="component" value="Chromosome"/>
</dbReference>
<feature type="transmembrane region" description="Helical" evidence="1">
    <location>
        <begin position="209"/>
        <end position="228"/>
    </location>
</feature>
<keyword evidence="1" id="KW-0812">Transmembrane</keyword>
<keyword evidence="3" id="KW-1185">Reference proteome</keyword>
<name>A0ABY5RAH1_9MOLU</name>
<proteinExistence type="predicted"/>
<organism evidence="2 3">
    <name type="scientific">Mycoplasma iguanae</name>
    <dbReference type="NCBI Taxonomy" id="292461"/>
    <lineage>
        <taxon>Bacteria</taxon>
        <taxon>Bacillati</taxon>
        <taxon>Mycoplasmatota</taxon>
        <taxon>Mollicutes</taxon>
        <taxon>Mycoplasmataceae</taxon>
        <taxon>Mycoplasma</taxon>
    </lineage>
</organism>
<sequence length="230" mass="27616">MNKKQKFKKYPIINWIIFSPILIIASVLLFLPFHDFRNFYYLLLIYHFNIFLIVISSFLLLVNAFALNYELGKFNLNRLQKSLIIIFPLLLIIKRPEKINLSEDSEFQNDKNIDVDILKKEIINTHIQKNNWILSWFLYPWFFAALVTTIFAMMEITTGVLDNDYKGAMFAISLSWQFFNGVSLLISFVFIVMFFIKNLANQWTRKYPWYQRIFILIFPFLVYPLLYVKK</sequence>
<evidence type="ECO:0000256" key="1">
    <source>
        <dbReference type="SAM" id="Phobius"/>
    </source>
</evidence>
<protein>
    <submittedName>
        <fullName evidence="2">Uncharacterized protein</fullName>
    </submittedName>
</protein>
<accession>A0ABY5RAH1</accession>
<keyword evidence="1" id="KW-1133">Transmembrane helix</keyword>
<feature type="transmembrane region" description="Helical" evidence="1">
    <location>
        <begin position="138"/>
        <end position="157"/>
    </location>
</feature>
<evidence type="ECO:0000313" key="3">
    <source>
        <dbReference type="Proteomes" id="UP001059252"/>
    </source>
</evidence>
<feature type="transmembrane region" description="Helical" evidence="1">
    <location>
        <begin position="39"/>
        <end position="67"/>
    </location>
</feature>
<keyword evidence="1" id="KW-0472">Membrane</keyword>
<evidence type="ECO:0000313" key="2">
    <source>
        <dbReference type="EMBL" id="UVD81774.1"/>
    </source>
</evidence>
<gene>
    <name evidence="2" type="ORF">NV226_00440</name>
</gene>
<feature type="transmembrane region" description="Helical" evidence="1">
    <location>
        <begin position="178"/>
        <end position="197"/>
    </location>
</feature>